<feature type="compositionally biased region" description="Basic and acidic residues" evidence="1">
    <location>
        <begin position="634"/>
        <end position="643"/>
    </location>
</feature>
<sequence>MSDKPAQTGVRSLLARFENNISTSPPSRGRSPIGTDGSGTVRPLSKVRASFIPVERNGSAGSPLGWPRRADSGDSLANTKPPMAYDFGGPIEKSSPLTPTEPIHKSFPGRLVGTAQMSEKKEPAGGLDTTTHNVPGDVIHGLGAILKGSPFEDSKPQKLSQKHGSSLQALSSAALEPKSTVMQETKTNNLTKGAAPKIKPETKTASSRPSNIAIAKEPNHHTPRNTVAKGPKTPPAQTPKFPVTPESQVPKAVNSSAVAKDANKASPRVNTPRRPGRSSLSPVARTKSAVATRENAANLSSKHNSPDHQKPRSKSPTRPIRLPSSMTAQTASSAAKTNNPASRPQSRNDINRLTRKPSSLRTDRATSKPPVPSTTIRTQPSRTSLAPPPNTALDRPKSRSSHANPRAPDESFLARMMRPTASSANKTHDKVEPKSPPRSARTARPVRKPADRNHAASNHAPKAKSPEPRFPEVKSLETKSPEAKLSDVKPLEAESLEGKLSEPKSPEARSPEANLPEATPLEEKSLAREPEKEEPEKGEPEKEEVEKGELEKEEVEKEEVEKEEPEKEEPEKREPEKREPGKGEPEKGEPVDEDNISQSAQEPESQGEAVEPLAPYKPEIPAVAEETPPAPAAEVKEPEAAEA</sequence>
<feature type="compositionally biased region" description="Low complexity" evidence="1">
    <location>
        <begin position="324"/>
        <end position="337"/>
    </location>
</feature>
<evidence type="ECO:0000313" key="2">
    <source>
        <dbReference type="EMBL" id="WEW59672.1"/>
    </source>
</evidence>
<dbReference type="EMBL" id="CP120629">
    <property type="protein sequence ID" value="WEW59672.1"/>
    <property type="molecule type" value="Genomic_DNA"/>
</dbReference>
<accession>A0AAF0DJ95</accession>
<organism evidence="2 3">
    <name type="scientific">Emydomyces testavorans</name>
    <dbReference type="NCBI Taxonomy" id="2070801"/>
    <lineage>
        <taxon>Eukaryota</taxon>
        <taxon>Fungi</taxon>
        <taxon>Dikarya</taxon>
        <taxon>Ascomycota</taxon>
        <taxon>Pezizomycotina</taxon>
        <taxon>Eurotiomycetes</taxon>
        <taxon>Eurotiomycetidae</taxon>
        <taxon>Onygenales</taxon>
        <taxon>Nannizziopsiaceae</taxon>
        <taxon>Emydomyces</taxon>
    </lineage>
</organism>
<feature type="compositionally biased region" description="Acidic residues" evidence="1">
    <location>
        <begin position="551"/>
        <end position="568"/>
    </location>
</feature>
<feature type="compositionally biased region" description="Basic and acidic residues" evidence="1">
    <location>
        <begin position="521"/>
        <end position="550"/>
    </location>
</feature>
<protein>
    <submittedName>
        <fullName evidence="2">Uncharacterized protein</fullName>
    </submittedName>
</protein>
<evidence type="ECO:0000256" key="1">
    <source>
        <dbReference type="SAM" id="MobiDB-lite"/>
    </source>
</evidence>
<evidence type="ECO:0000313" key="3">
    <source>
        <dbReference type="Proteomes" id="UP001219355"/>
    </source>
</evidence>
<reference evidence="2" key="1">
    <citation type="submission" date="2023-03" db="EMBL/GenBank/DDBJ databases">
        <title>Emydomyces testavorans Genome Sequence.</title>
        <authorList>
            <person name="Hoyer L."/>
        </authorList>
    </citation>
    <scope>NUCLEOTIDE SEQUENCE</scope>
    <source>
        <strain evidence="2">16-2883</strain>
    </source>
</reference>
<dbReference type="AlphaFoldDB" id="A0AAF0DJ95"/>
<feature type="compositionally biased region" description="Polar residues" evidence="1">
    <location>
        <begin position="373"/>
        <end position="384"/>
    </location>
</feature>
<proteinExistence type="predicted"/>
<name>A0AAF0DJ95_9EURO</name>
<feature type="compositionally biased region" description="Low complexity" evidence="1">
    <location>
        <begin position="165"/>
        <end position="175"/>
    </location>
</feature>
<gene>
    <name evidence="2" type="ORF">PRK78_005151</name>
</gene>
<feature type="region of interest" description="Disordered" evidence="1">
    <location>
        <begin position="1"/>
        <end position="108"/>
    </location>
</feature>
<keyword evidence="3" id="KW-1185">Reference proteome</keyword>
<feature type="compositionally biased region" description="Polar residues" evidence="1">
    <location>
        <begin position="338"/>
        <end position="348"/>
    </location>
</feature>
<feature type="compositionally biased region" description="Basic and acidic residues" evidence="1">
    <location>
        <begin position="569"/>
        <end position="590"/>
    </location>
</feature>
<feature type="compositionally biased region" description="Basic and acidic residues" evidence="1">
    <location>
        <begin position="426"/>
        <end position="435"/>
    </location>
</feature>
<feature type="region of interest" description="Disordered" evidence="1">
    <location>
        <begin position="147"/>
        <end position="643"/>
    </location>
</feature>
<feature type="compositionally biased region" description="Basic and acidic residues" evidence="1">
    <location>
        <begin position="464"/>
        <end position="510"/>
    </location>
</feature>
<feature type="compositionally biased region" description="Polar residues" evidence="1">
    <location>
        <begin position="180"/>
        <end position="191"/>
    </location>
</feature>
<dbReference type="Proteomes" id="UP001219355">
    <property type="component" value="Chromosome 3"/>
</dbReference>